<accession>A0A7K0K2A9</accession>
<proteinExistence type="predicted"/>
<keyword evidence="1" id="KW-1133">Transmembrane helix</keyword>
<protein>
    <submittedName>
        <fullName evidence="2">Uncharacterized protein</fullName>
    </submittedName>
</protein>
<evidence type="ECO:0000313" key="3">
    <source>
        <dbReference type="Proteomes" id="UP000442535"/>
    </source>
</evidence>
<sequence>MILAILGLFTSGITAFIGWYIGSKAKKEMEAQGMAPTSNLKNWTMVSMVISIITIVVAAISLLFIIGAFVLMAIVGIGGIAMSEELALGVTSLSTSLAAA</sequence>
<comment type="caution">
    <text evidence="2">The sequence shown here is derived from an EMBL/GenBank/DDBJ whole genome shotgun (WGS) entry which is preliminary data.</text>
</comment>
<name>A0A7K0K2A9_9ACTO</name>
<evidence type="ECO:0000313" key="2">
    <source>
        <dbReference type="EMBL" id="MST49613.1"/>
    </source>
</evidence>
<dbReference type="Proteomes" id="UP000442535">
    <property type="component" value="Unassembled WGS sequence"/>
</dbReference>
<gene>
    <name evidence="2" type="ORF">FYJ63_05100</name>
</gene>
<keyword evidence="3" id="KW-1185">Reference proteome</keyword>
<reference evidence="2 3" key="1">
    <citation type="submission" date="2019-08" db="EMBL/GenBank/DDBJ databases">
        <title>In-depth cultivation of the pig gut microbiome towards novel bacterial diversity and tailored functional studies.</title>
        <authorList>
            <person name="Wylensek D."/>
            <person name="Hitch T.C.A."/>
            <person name="Clavel T."/>
        </authorList>
    </citation>
    <scope>NUCLEOTIDE SEQUENCE [LARGE SCALE GENOMIC DNA]</scope>
    <source>
        <strain evidence="2 3">RF-GAM-744-WT-7</strain>
    </source>
</reference>
<dbReference type="EMBL" id="VUMY01000007">
    <property type="protein sequence ID" value="MST49613.1"/>
    <property type="molecule type" value="Genomic_DNA"/>
</dbReference>
<organism evidence="2 3">
    <name type="scientific">Mobiluncus porci</name>
    <dbReference type="NCBI Taxonomy" id="2652278"/>
    <lineage>
        <taxon>Bacteria</taxon>
        <taxon>Bacillati</taxon>
        <taxon>Actinomycetota</taxon>
        <taxon>Actinomycetes</taxon>
        <taxon>Actinomycetales</taxon>
        <taxon>Actinomycetaceae</taxon>
        <taxon>Mobiluncus</taxon>
    </lineage>
</organism>
<keyword evidence="1" id="KW-0472">Membrane</keyword>
<dbReference type="RefSeq" id="WP_154544468.1">
    <property type="nucleotide sequence ID" value="NZ_VUMY01000007.1"/>
</dbReference>
<keyword evidence="1" id="KW-0812">Transmembrane</keyword>
<feature type="transmembrane region" description="Helical" evidence="1">
    <location>
        <begin position="48"/>
        <end position="75"/>
    </location>
</feature>
<evidence type="ECO:0000256" key="1">
    <source>
        <dbReference type="SAM" id="Phobius"/>
    </source>
</evidence>
<dbReference type="AlphaFoldDB" id="A0A7K0K2A9"/>